<protein>
    <submittedName>
        <fullName evidence="1">Putative inactive shikimate kinase like 1, chloroplastic</fullName>
    </submittedName>
</protein>
<feature type="non-terminal residue" evidence="1">
    <location>
        <position position="1"/>
    </location>
</feature>
<dbReference type="AlphaFoldDB" id="A0A0V0RAE4"/>
<dbReference type="EMBL" id="JYDL01002180">
    <property type="protein sequence ID" value="KRX11451.1"/>
    <property type="molecule type" value="Genomic_DNA"/>
</dbReference>
<keyword evidence="1" id="KW-0808">Transferase</keyword>
<keyword evidence="1" id="KW-0418">Kinase</keyword>
<sequence>LRGGYAIADATVSVQQVAGKLGYDEIDDVTTEDMVLEVLKEVEKLTRVKKMMEAAARPF</sequence>
<comment type="caution">
    <text evidence="1">The sequence shown here is derived from an EMBL/GenBank/DDBJ whole genome shotgun (WGS) entry which is preliminary data.</text>
</comment>
<keyword evidence="2" id="KW-1185">Reference proteome</keyword>
<reference evidence="1 2" key="1">
    <citation type="submission" date="2015-01" db="EMBL/GenBank/DDBJ databases">
        <title>Evolution of Trichinella species and genotypes.</title>
        <authorList>
            <person name="Korhonen P.K."/>
            <person name="Edoardo P."/>
            <person name="Giuseppe L.R."/>
            <person name="Gasser R.B."/>
        </authorList>
    </citation>
    <scope>NUCLEOTIDE SEQUENCE [LARGE SCALE GENOMIC DNA]</scope>
    <source>
        <strain evidence="1">ISS37</strain>
    </source>
</reference>
<feature type="non-terminal residue" evidence="1">
    <location>
        <position position="59"/>
    </location>
</feature>
<gene>
    <name evidence="1" type="primary">SKL1</name>
    <name evidence="1" type="ORF">T07_14159</name>
</gene>
<dbReference type="OrthoDB" id="197068at2759"/>
<dbReference type="STRING" id="6336.A0A0V0RAE4"/>
<evidence type="ECO:0000313" key="2">
    <source>
        <dbReference type="Proteomes" id="UP000054630"/>
    </source>
</evidence>
<dbReference type="InterPro" id="IPR027417">
    <property type="entry name" value="P-loop_NTPase"/>
</dbReference>
<dbReference type="Gene3D" id="3.40.50.300">
    <property type="entry name" value="P-loop containing nucleotide triphosphate hydrolases"/>
    <property type="match status" value="1"/>
</dbReference>
<name>A0A0V0RAE4_9BILA</name>
<accession>A0A0V0RAE4</accession>
<evidence type="ECO:0000313" key="1">
    <source>
        <dbReference type="EMBL" id="KRX11451.1"/>
    </source>
</evidence>
<dbReference type="GO" id="GO:0016301">
    <property type="term" value="F:kinase activity"/>
    <property type="evidence" value="ECO:0007669"/>
    <property type="project" value="UniProtKB-KW"/>
</dbReference>
<dbReference type="Proteomes" id="UP000054630">
    <property type="component" value="Unassembled WGS sequence"/>
</dbReference>
<organism evidence="1 2">
    <name type="scientific">Trichinella nelsoni</name>
    <dbReference type="NCBI Taxonomy" id="6336"/>
    <lineage>
        <taxon>Eukaryota</taxon>
        <taxon>Metazoa</taxon>
        <taxon>Ecdysozoa</taxon>
        <taxon>Nematoda</taxon>
        <taxon>Enoplea</taxon>
        <taxon>Dorylaimia</taxon>
        <taxon>Trichinellida</taxon>
        <taxon>Trichinellidae</taxon>
        <taxon>Trichinella</taxon>
    </lineage>
</organism>
<proteinExistence type="predicted"/>